<proteinExistence type="inferred from homology"/>
<dbReference type="InterPro" id="IPR002155">
    <property type="entry name" value="Thiolase"/>
</dbReference>
<feature type="domain" description="Thiolase C-terminal" evidence="7">
    <location>
        <begin position="282"/>
        <end position="404"/>
    </location>
</feature>
<dbReference type="EMBL" id="BONZ01000013">
    <property type="protein sequence ID" value="GIH13145.1"/>
    <property type="molecule type" value="Genomic_DNA"/>
</dbReference>
<dbReference type="InterPro" id="IPR020617">
    <property type="entry name" value="Thiolase_C"/>
</dbReference>
<gene>
    <name evidence="8" type="primary">fadA</name>
    <name evidence="8" type="ORF">Raf01_13170</name>
</gene>
<evidence type="ECO:0000256" key="1">
    <source>
        <dbReference type="ARBA" id="ARBA00010982"/>
    </source>
</evidence>
<evidence type="ECO:0000256" key="5">
    <source>
        <dbReference type="RuleBase" id="RU003557"/>
    </source>
</evidence>
<keyword evidence="2 5" id="KW-0808">Transferase</keyword>
<evidence type="ECO:0000256" key="4">
    <source>
        <dbReference type="PIRSR" id="PIRSR000429-1"/>
    </source>
</evidence>
<feature type="active site" description="Proton acceptor" evidence="4">
    <location>
        <position position="391"/>
    </location>
</feature>
<evidence type="ECO:0000259" key="7">
    <source>
        <dbReference type="Pfam" id="PF02803"/>
    </source>
</evidence>
<dbReference type="CDD" id="cd00751">
    <property type="entry name" value="thiolase"/>
    <property type="match status" value="1"/>
</dbReference>
<dbReference type="AlphaFoldDB" id="A0A8J3QP47"/>
<protein>
    <submittedName>
        <fullName evidence="8">Acetyl-CoA acyltransferase</fullName>
    </submittedName>
</protein>
<dbReference type="InterPro" id="IPR020613">
    <property type="entry name" value="Thiolase_CS"/>
</dbReference>
<dbReference type="PROSITE" id="PS00737">
    <property type="entry name" value="THIOLASE_2"/>
    <property type="match status" value="1"/>
</dbReference>
<dbReference type="RefSeq" id="WP_203916827.1">
    <property type="nucleotide sequence ID" value="NZ_BONZ01000013.1"/>
</dbReference>
<feature type="active site" description="Acyl-thioester intermediate" evidence="4">
    <location>
        <position position="89"/>
    </location>
</feature>
<keyword evidence="9" id="KW-1185">Reference proteome</keyword>
<evidence type="ECO:0000313" key="8">
    <source>
        <dbReference type="EMBL" id="GIH13145.1"/>
    </source>
</evidence>
<name>A0A8J3QP47_9ACTN</name>
<evidence type="ECO:0000256" key="2">
    <source>
        <dbReference type="ARBA" id="ARBA00022679"/>
    </source>
</evidence>
<dbReference type="NCBIfam" id="TIGR01930">
    <property type="entry name" value="AcCoA-C-Actrans"/>
    <property type="match status" value="1"/>
</dbReference>
<feature type="domain" description="Thiolase N-terminal" evidence="6">
    <location>
        <begin position="5"/>
        <end position="273"/>
    </location>
</feature>
<evidence type="ECO:0000313" key="9">
    <source>
        <dbReference type="Proteomes" id="UP000642748"/>
    </source>
</evidence>
<dbReference type="PANTHER" id="PTHR43365">
    <property type="entry name" value="BLR7806 PROTEIN"/>
    <property type="match status" value="1"/>
</dbReference>
<dbReference type="InterPro" id="IPR020616">
    <property type="entry name" value="Thiolase_N"/>
</dbReference>
<feature type="active site" description="Proton acceptor" evidence="4">
    <location>
        <position position="361"/>
    </location>
</feature>
<keyword evidence="3 5" id="KW-0012">Acyltransferase</keyword>
<reference evidence="8" key="1">
    <citation type="submission" date="2021-01" db="EMBL/GenBank/DDBJ databases">
        <title>Whole genome shotgun sequence of Rugosimonospora africana NBRC 104875.</title>
        <authorList>
            <person name="Komaki H."/>
            <person name="Tamura T."/>
        </authorList>
    </citation>
    <scope>NUCLEOTIDE SEQUENCE</scope>
    <source>
        <strain evidence="8">NBRC 104875</strain>
    </source>
</reference>
<dbReference type="PANTHER" id="PTHR43365:SF1">
    <property type="entry name" value="ACETYL-COA C-ACYLTRANSFERASE"/>
    <property type="match status" value="1"/>
</dbReference>
<evidence type="ECO:0000259" key="6">
    <source>
        <dbReference type="Pfam" id="PF00108"/>
    </source>
</evidence>
<dbReference type="Pfam" id="PF00108">
    <property type="entry name" value="Thiolase_N"/>
    <property type="match status" value="1"/>
</dbReference>
<comment type="similarity">
    <text evidence="1 5">Belongs to the thiolase-like superfamily. Thiolase family.</text>
</comment>
<sequence>MRDAMIVGAVRTPVGRRKGGLAQVHPVDLSGYVLRALASRTGFDPADVDDVLWGCVSQVGDQAWNVGRSAVLAAGWPESVPATTIDRQCGSSQQAVHFAAATVLSGQADLVVAGGVESMTRVSMGSSAGTGSPFGPLVRARYAGTEGFEDGAAIPFNQGVGAELIARRWGQSRSQLDEYSLASHQKAAAAQDAGEFDGEIVPVEVPASDAATAVAQSSGRENEFIIRRDEGIRRDTSLAKLGELPTPFRPGGVVTAGSASQISDGAAALAVTTSDWAAAHGLTPLARIHSAVVAADDPVTMLTAPIPATAKALRRSGLSIDDIDVFEVNEAFAPVPLAWLTETGADPRRLNPRGGAIALGHPLGGSGARIMTTLLAQLRDRGLRYGLQTMCEGGGMANATVIERLPAS</sequence>
<dbReference type="Gene3D" id="3.40.47.10">
    <property type="match status" value="1"/>
</dbReference>
<comment type="caution">
    <text evidence="8">The sequence shown here is derived from an EMBL/GenBank/DDBJ whole genome shotgun (WGS) entry which is preliminary data.</text>
</comment>
<dbReference type="Pfam" id="PF02803">
    <property type="entry name" value="Thiolase_C"/>
    <property type="match status" value="1"/>
</dbReference>
<dbReference type="InterPro" id="IPR016039">
    <property type="entry name" value="Thiolase-like"/>
</dbReference>
<accession>A0A8J3QP47</accession>
<evidence type="ECO:0000256" key="3">
    <source>
        <dbReference type="ARBA" id="ARBA00023315"/>
    </source>
</evidence>
<dbReference type="GO" id="GO:0016747">
    <property type="term" value="F:acyltransferase activity, transferring groups other than amino-acyl groups"/>
    <property type="evidence" value="ECO:0007669"/>
    <property type="project" value="InterPro"/>
</dbReference>
<dbReference type="SUPFAM" id="SSF53901">
    <property type="entry name" value="Thiolase-like"/>
    <property type="match status" value="2"/>
</dbReference>
<organism evidence="8 9">
    <name type="scientific">Rugosimonospora africana</name>
    <dbReference type="NCBI Taxonomy" id="556532"/>
    <lineage>
        <taxon>Bacteria</taxon>
        <taxon>Bacillati</taxon>
        <taxon>Actinomycetota</taxon>
        <taxon>Actinomycetes</taxon>
        <taxon>Micromonosporales</taxon>
        <taxon>Micromonosporaceae</taxon>
        <taxon>Rugosimonospora</taxon>
    </lineage>
</organism>
<dbReference type="Proteomes" id="UP000642748">
    <property type="component" value="Unassembled WGS sequence"/>
</dbReference>
<dbReference type="PIRSF" id="PIRSF000429">
    <property type="entry name" value="Ac-CoA_Ac_transf"/>
    <property type="match status" value="1"/>
</dbReference>